<dbReference type="STRING" id="1797768.A3C59_01510"/>
<dbReference type="InterPro" id="IPR013815">
    <property type="entry name" value="ATP_grasp_subdomain_1"/>
</dbReference>
<dbReference type="PANTHER" id="PTHR11405:SF53">
    <property type="entry name" value="CARBAMOYL-PHOSPHATE SYNTHASE [AMMONIA], MITOCHONDRIAL"/>
    <property type="match status" value="1"/>
</dbReference>
<dbReference type="GO" id="GO:0004087">
    <property type="term" value="F:carbamoyl-phosphate synthase (ammonia) activity"/>
    <property type="evidence" value="ECO:0007669"/>
    <property type="project" value="UniProtKB-EC"/>
</dbReference>
<dbReference type="PROSITE" id="PS50975">
    <property type="entry name" value="ATP_GRASP"/>
    <property type="match status" value="2"/>
</dbReference>
<evidence type="ECO:0000256" key="9">
    <source>
        <dbReference type="ARBA" id="ARBA00022741"/>
    </source>
</evidence>
<evidence type="ECO:0000256" key="14">
    <source>
        <dbReference type="ARBA" id="ARBA00047359"/>
    </source>
</evidence>
<evidence type="ECO:0000256" key="4">
    <source>
        <dbReference type="ARBA" id="ARBA00022571"/>
    </source>
</evidence>
<comment type="catalytic activity">
    <reaction evidence="14">
        <text>hydrogencarbonate + NH4(+) + 2 ATP = carbamoyl phosphate + 2 ADP + phosphate + 2 H(+)</text>
        <dbReference type="Rhea" id="RHEA:18029"/>
        <dbReference type="ChEBI" id="CHEBI:15378"/>
        <dbReference type="ChEBI" id="CHEBI:17544"/>
        <dbReference type="ChEBI" id="CHEBI:28938"/>
        <dbReference type="ChEBI" id="CHEBI:30616"/>
        <dbReference type="ChEBI" id="CHEBI:43474"/>
        <dbReference type="ChEBI" id="CHEBI:58228"/>
        <dbReference type="ChEBI" id="CHEBI:456216"/>
        <dbReference type="EC" id="6.3.4.16"/>
    </reaction>
</comment>
<dbReference type="Gene3D" id="3.30.1490.20">
    <property type="entry name" value="ATP-grasp fold, A domain"/>
    <property type="match status" value="1"/>
</dbReference>
<dbReference type="InterPro" id="IPR011607">
    <property type="entry name" value="MGS-like_dom"/>
</dbReference>
<dbReference type="InterPro" id="IPR036897">
    <property type="entry name" value="CarbamoylP_synth_lsu_oligo_sf"/>
</dbReference>
<dbReference type="GO" id="GO:0006221">
    <property type="term" value="P:pyrimidine nucleotide biosynthetic process"/>
    <property type="evidence" value="ECO:0007669"/>
    <property type="project" value="UniProtKB-KW"/>
</dbReference>
<dbReference type="Pfam" id="PF02142">
    <property type="entry name" value="MGS"/>
    <property type="match status" value="1"/>
</dbReference>
<keyword evidence="11" id="KW-0460">Magnesium</keyword>
<evidence type="ECO:0000256" key="6">
    <source>
        <dbReference type="ARBA" id="ARBA00022605"/>
    </source>
</evidence>
<dbReference type="SUPFAM" id="SSF48108">
    <property type="entry name" value="Carbamoyl phosphate synthetase, large subunit connection domain"/>
    <property type="match status" value="1"/>
</dbReference>
<dbReference type="FunFam" id="1.10.1030.10:FF:000002">
    <property type="entry name" value="Carbamoyl-phosphate synthase large chain"/>
    <property type="match status" value="1"/>
</dbReference>
<dbReference type="GO" id="GO:0005737">
    <property type="term" value="C:cytoplasm"/>
    <property type="evidence" value="ECO:0007669"/>
    <property type="project" value="TreeGrafter"/>
</dbReference>
<evidence type="ECO:0000259" key="16">
    <source>
        <dbReference type="PROSITE" id="PS50975"/>
    </source>
</evidence>
<gene>
    <name evidence="18" type="ORF">A3C59_01510</name>
</gene>
<dbReference type="Pfam" id="PF02787">
    <property type="entry name" value="CPSase_L_D3"/>
    <property type="match status" value="1"/>
</dbReference>
<dbReference type="InterPro" id="IPR005480">
    <property type="entry name" value="CPSase_lsu_oligo"/>
</dbReference>
<evidence type="ECO:0000256" key="10">
    <source>
        <dbReference type="ARBA" id="ARBA00022840"/>
    </source>
</evidence>
<comment type="pathway">
    <text evidence="2">Amino-acid biosynthesis; L-arginine biosynthesis.</text>
</comment>
<name>A0A1F5JV80_9BACT</name>
<evidence type="ECO:0000256" key="8">
    <source>
        <dbReference type="ARBA" id="ARBA00022737"/>
    </source>
</evidence>
<evidence type="ECO:0000313" key="19">
    <source>
        <dbReference type="Proteomes" id="UP000176902"/>
    </source>
</evidence>
<evidence type="ECO:0000256" key="13">
    <source>
        <dbReference type="ARBA" id="ARBA00023211"/>
    </source>
</evidence>
<dbReference type="AlphaFoldDB" id="A0A1F5JV80"/>
<keyword evidence="10 15" id="KW-0067">ATP-binding</keyword>
<keyword evidence="6" id="KW-0028">Amino-acid biosynthesis</keyword>
<dbReference type="SMART" id="SM00851">
    <property type="entry name" value="MGS"/>
    <property type="match status" value="1"/>
</dbReference>
<evidence type="ECO:0000259" key="17">
    <source>
        <dbReference type="PROSITE" id="PS51855"/>
    </source>
</evidence>
<dbReference type="NCBIfam" id="NF003671">
    <property type="entry name" value="PRK05294.1"/>
    <property type="match status" value="1"/>
</dbReference>
<dbReference type="EMBL" id="MFCV01000025">
    <property type="protein sequence ID" value="OGE32529.1"/>
    <property type="molecule type" value="Genomic_DNA"/>
</dbReference>
<dbReference type="SUPFAM" id="SSF52335">
    <property type="entry name" value="Methylglyoxal synthase-like"/>
    <property type="match status" value="1"/>
</dbReference>
<dbReference type="SMART" id="SM01096">
    <property type="entry name" value="CPSase_L_D3"/>
    <property type="match status" value="1"/>
</dbReference>
<evidence type="ECO:0000256" key="2">
    <source>
        <dbReference type="ARBA" id="ARBA00004730"/>
    </source>
</evidence>
<dbReference type="FunFam" id="3.40.50.20:FF:000002">
    <property type="entry name" value="Carbamoyl-phosphate synthase large chain"/>
    <property type="match status" value="1"/>
</dbReference>
<feature type="domain" description="MGS-like" evidence="17">
    <location>
        <begin position="916"/>
        <end position="1059"/>
    </location>
</feature>
<evidence type="ECO:0000256" key="15">
    <source>
        <dbReference type="PROSITE-ProRule" id="PRU00409"/>
    </source>
</evidence>
<dbReference type="FunFam" id="3.40.50.20:FF:000001">
    <property type="entry name" value="Carbamoyl-phosphate synthase large chain"/>
    <property type="match status" value="1"/>
</dbReference>
<dbReference type="PROSITE" id="PS00867">
    <property type="entry name" value="CPSASE_2"/>
    <property type="match status" value="2"/>
</dbReference>
<sequence length="1059" mass="117312">MKKILVLGSGALKIGEAGEFDYSGSQALKALKEEGIETVLINPNIATIQTSKDLASKIYFLPVTPYFVEKVIQKEKIDGIFLSFGGQTALNCGLALEKSGIFKKYGVKVLGTPVKSIQITEDREIFAKELASVDVKVPKGGFAKTVEQALKIGEKLGYPLLIRSGFSLGGLGSGVCENKEELTKMAGNALKHTSQIAVEEYLRHWKEIEYEIVRDKMGNKITVCNMENFDPLGIHTGESIVVAPSQTLNNFQYHMLRRLSLKVIEHLGIVGECNIQFALDPKTNDYRVIEVNARLSRSSALASKATGYPLAYIAAKIGLGYNLPELKNSVTHSTSAFFEPALDYLVVKIPRWDLQKFVGAKESIGSEMKSVGEVMAIGRSFPEALQKAVRMLDTGQDGLLGNHIDDTKLLPTAERLFAIAQSFNKGENVENIYKQTGIDPWFLHQLKQIVNFEKGMKSLKEIPKAKKLGFSDKVIAKTLGKSEDEIRKFRKSHGIVPKVKHIDTLAAEYPAKTNYLYLTYHGEESEVRDSLFVNSSTKNEVRKAIVLGSGPYRIGSSVEFDWCSVTAAQALRKKGLETIIINCNPETVSTDYDIADKLYFEELTFERVSDIYDLEGGSLVLSFGGQVPNNLAMQAFKAGYKILGTSPESIDRAEDRNKFSNILDKLKIEQPKWQSVKAIDEALKFAKLIGYPVLVRPSYVLSGSAMNVAYSQGELKKYLEQAAAVSSEHPVVLSKFVEGAKEIEIDGVGSRGELLIYAISEHVENAGVHSGDATIVLPPQRLFLETVRKIKTATKRIVKELNITGPFNIQFLAKNNQIMVIELNLRASRSFPFVSKVTGYNFVEMATRVMLGEEITGDFKTIDLDYVAVKAPQFSFNRIKGADPRLRVEMSSTGEVACFGDDLHEAYLKSLMSTGFKMPKKSVFLSIGGQKNKLDMLLTAKKLINLGLKIYATENTHKFLKESGIKNQRVYKISEEKHPSLLDLLRDGEIDLAINISEGSATEKGETDGFIIRRNCIDLGIPLITNLQSAELLISALTSKKMDDLQIKSWDEYVAGNVR</sequence>
<dbReference type="FunFam" id="3.30.470.20:FF:000001">
    <property type="entry name" value="Carbamoyl-phosphate synthase large chain"/>
    <property type="match status" value="1"/>
</dbReference>
<protein>
    <submittedName>
        <fullName evidence="18">Carbamoyl phosphate synthase large subunit</fullName>
    </submittedName>
</protein>
<keyword evidence="4" id="KW-0055">Arginine biosynthesis</keyword>
<evidence type="ECO:0000313" key="18">
    <source>
        <dbReference type="EMBL" id="OGE32529.1"/>
    </source>
</evidence>
<keyword evidence="12" id="KW-0665">Pyrimidine biosynthesis</keyword>
<evidence type="ECO:0000256" key="7">
    <source>
        <dbReference type="ARBA" id="ARBA00022723"/>
    </source>
</evidence>
<dbReference type="InterPro" id="IPR006275">
    <property type="entry name" value="CPSase_lsu"/>
</dbReference>
<dbReference type="GO" id="GO:0006526">
    <property type="term" value="P:L-arginine biosynthetic process"/>
    <property type="evidence" value="ECO:0007669"/>
    <property type="project" value="UniProtKB-KW"/>
</dbReference>
<dbReference type="FunFam" id="3.30.1490.20:FF:000001">
    <property type="entry name" value="Carbamoyl-phosphate synthase large chain"/>
    <property type="match status" value="1"/>
</dbReference>
<keyword evidence="5" id="KW-0436">Ligase</keyword>
<comment type="cofactor">
    <cofactor evidence="1">
        <name>Mn(2+)</name>
        <dbReference type="ChEBI" id="CHEBI:29035"/>
    </cofactor>
</comment>
<dbReference type="GO" id="GO:0004088">
    <property type="term" value="F:carbamoyl-phosphate synthase (glutamine-hydrolyzing) activity"/>
    <property type="evidence" value="ECO:0007669"/>
    <property type="project" value="TreeGrafter"/>
</dbReference>
<evidence type="ECO:0000256" key="12">
    <source>
        <dbReference type="ARBA" id="ARBA00022975"/>
    </source>
</evidence>
<feature type="domain" description="ATP-grasp" evidence="16">
    <location>
        <begin position="127"/>
        <end position="319"/>
    </location>
</feature>
<dbReference type="Gene3D" id="3.30.470.20">
    <property type="entry name" value="ATP-grasp fold, B domain"/>
    <property type="match status" value="2"/>
</dbReference>
<dbReference type="GO" id="GO:0005524">
    <property type="term" value="F:ATP binding"/>
    <property type="evidence" value="ECO:0007669"/>
    <property type="project" value="UniProtKB-UniRule"/>
</dbReference>
<dbReference type="PRINTS" id="PR00098">
    <property type="entry name" value="CPSASE"/>
</dbReference>
<evidence type="ECO:0000256" key="3">
    <source>
        <dbReference type="ARBA" id="ARBA00009799"/>
    </source>
</evidence>
<dbReference type="Gene3D" id="3.40.50.20">
    <property type="match status" value="2"/>
</dbReference>
<dbReference type="InterPro" id="IPR058047">
    <property type="entry name" value="CPSase_preATP-grasp"/>
</dbReference>
<dbReference type="InterPro" id="IPR005479">
    <property type="entry name" value="CPAse_ATP-bd"/>
</dbReference>
<accession>A0A1F5JV80</accession>
<organism evidence="18 19">
    <name type="scientific">Candidatus Daviesbacteria bacterium RIFCSPHIGHO2_02_FULL_36_13</name>
    <dbReference type="NCBI Taxonomy" id="1797768"/>
    <lineage>
        <taxon>Bacteria</taxon>
        <taxon>Candidatus Daviesiibacteriota</taxon>
    </lineage>
</organism>
<dbReference type="PROSITE" id="PS51855">
    <property type="entry name" value="MGS"/>
    <property type="match status" value="1"/>
</dbReference>
<dbReference type="Proteomes" id="UP000176902">
    <property type="component" value="Unassembled WGS sequence"/>
</dbReference>
<dbReference type="PROSITE" id="PS00866">
    <property type="entry name" value="CPSASE_1"/>
    <property type="match status" value="1"/>
</dbReference>
<dbReference type="SUPFAM" id="SSF56059">
    <property type="entry name" value="Glutathione synthetase ATP-binding domain-like"/>
    <property type="match status" value="2"/>
</dbReference>
<comment type="similarity">
    <text evidence="3">Belongs to the CarB family.</text>
</comment>
<dbReference type="GO" id="GO:0046872">
    <property type="term" value="F:metal ion binding"/>
    <property type="evidence" value="ECO:0007669"/>
    <property type="project" value="UniProtKB-KW"/>
</dbReference>
<proteinExistence type="inferred from homology"/>
<dbReference type="InterPro" id="IPR036914">
    <property type="entry name" value="MGS-like_dom_sf"/>
</dbReference>
<dbReference type="FunFam" id="3.30.470.20:FF:000051">
    <property type="entry name" value="Carbamoyl phosphate synthetase II"/>
    <property type="match status" value="1"/>
</dbReference>
<dbReference type="Gene3D" id="1.10.1030.10">
    <property type="entry name" value="Carbamoyl-phosphate synthetase, large subunit oligomerisation domain"/>
    <property type="match status" value="1"/>
</dbReference>
<dbReference type="GO" id="GO:0006541">
    <property type="term" value="P:glutamine metabolic process"/>
    <property type="evidence" value="ECO:0007669"/>
    <property type="project" value="TreeGrafter"/>
</dbReference>
<dbReference type="Pfam" id="PF25596">
    <property type="entry name" value="CPSase_L_D1"/>
    <property type="match status" value="2"/>
</dbReference>
<dbReference type="InterPro" id="IPR011761">
    <property type="entry name" value="ATP-grasp"/>
</dbReference>
<keyword evidence="7" id="KW-0479">Metal-binding</keyword>
<keyword evidence="9 15" id="KW-0547">Nucleotide-binding</keyword>
<feature type="domain" description="ATP-grasp" evidence="16">
    <location>
        <begin position="660"/>
        <end position="851"/>
    </location>
</feature>
<keyword evidence="8" id="KW-0677">Repeat</keyword>
<dbReference type="InterPro" id="IPR005483">
    <property type="entry name" value="CPSase_dom"/>
</dbReference>
<keyword evidence="13" id="KW-0464">Manganese</keyword>
<dbReference type="PANTHER" id="PTHR11405">
    <property type="entry name" value="CARBAMOYLTRANSFERASE FAMILY MEMBER"/>
    <property type="match status" value="1"/>
</dbReference>
<dbReference type="InterPro" id="IPR016185">
    <property type="entry name" value="PreATP-grasp_dom_sf"/>
</dbReference>
<dbReference type="Pfam" id="PF02786">
    <property type="entry name" value="CPSase_L_D2"/>
    <property type="match status" value="2"/>
</dbReference>
<evidence type="ECO:0000256" key="5">
    <source>
        <dbReference type="ARBA" id="ARBA00022598"/>
    </source>
</evidence>
<dbReference type="NCBIfam" id="NF009455">
    <property type="entry name" value="PRK12815.1"/>
    <property type="match status" value="1"/>
</dbReference>
<dbReference type="NCBIfam" id="TIGR01369">
    <property type="entry name" value="CPSaseII_lrg"/>
    <property type="match status" value="1"/>
</dbReference>
<reference evidence="18 19" key="1">
    <citation type="journal article" date="2016" name="Nat. Commun.">
        <title>Thousands of microbial genomes shed light on interconnected biogeochemical processes in an aquifer system.</title>
        <authorList>
            <person name="Anantharaman K."/>
            <person name="Brown C.T."/>
            <person name="Hug L.A."/>
            <person name="Sharon I."/>
            <person name="Castelle C.J."/>
            <person name="Probst A.J."/>
            <person name="Thomas B.C."/>
            <person name="Singh A."/>
            <person name="Wilkins M.J."/>
            <person name="Karaoz U."/>
            <person name="Brodie E.L."/>
            <person name="Williams K.H."/>
            <person name="Hubbard S.S."/>
            <person name="Banfield J.F."/>
        </authorList>
    </citation>
    <scope>NUCLEOTIDE SEQUENCE [LARGE SCALE GENOMIC DNA]</scope>
</reference>
<evidence type="ECO:0000256" key="11">
    <source>
        <dbReference type="ARBA" id="ARBA00022842"/>
    </source>
</evidence>
<comment type="caution">
    <text evidence="18">The sequence shown here is derived from an EMBL/GenBank/DDBJ whole genome shotgun (WGS) entry which is preliminary data.</text>
</comment>
<evidence type="ECO:0000256" key="1">
    <source>
        <dbReference type="ARBA" id="ARBA00001936"/>
    </source>
</evidence>
<dbReference type="SUPFAM" id="SSF52440">
    <property type="entry name" value="PreATP-grasp domain"/>
    <property type="match status" value="2"/>
</dbReference>
<dbReference type="Gene3D" id="3.40.50.1380">
    <property type="entry name" value="Methylglyoxal synthase-like domain"/>
    <property type="match status" value="1"/>
</dbReference>